<dbReference type="AlphaFoldDB" id="A0A8S3Z2B1"/>
<dbReference type="PANTHER" id="PTHR46392:SF1">
    <property type="entry name" value="DUAL SERINE_THREONINE AND TYROSINE PROTEIN KINASE"/>
    <property type="match status" value="1"/>
</dbReference>
<sequence>MKSKVINNMNANLSSELSRFCNQTSRLKQIFFETKRCFEDINSSGRFDGTQIISAELLKEEATEIASIIDHPPTIIIFGQTAYAKSRIVNELFNKNVFPLLEETSNVKMRMVRIYHGSTNTVSLTLPDDYDLVDNLEAYNGHWITIPQTDLEIHDKDNANDLAVMEVTQNHQLLRLGAQVVVSPSASEDQVAEIIQQCTENATPIIIYGFASDLLTEV</sequence>
<dbReference type="PANTHER" id="PTHR46392">
    <property type="entry name" value="DUAL SERINE/THREONINE AND TYROSINE PROTEIN KINASE"/>
    <property type="match status" value="1"/>
</dbReference>
<keyword evidence="3" id="KW-0723">Serine/threonine-protein kinase</keyword>
<evidence type="ECO:0000313" key="6">
    <source>
        <dbReference type="EMBL" id="CAG5122105.1"/>
    </source>
</evidence>
<dbReference type="GO" id="GO:0070374">
    <property type="term" value="P:positive regulation of ERK1 and ERK2 cascade"/>
    <property type="evidence" value="ECO:0007669"/>
    <property type="project" value="TreeGrafter"/>
</dbReference>
<feature type="non-terminal residue" evidence="6">
    <location>
        <position position="1"/>
    </location>
</feature>
<keyword evidence="7" id="KW-1185">Reference proteome</keyword>
<evidence type="ECO:0000256" key="4">
    <source>
        <dbReference type="ARBA" id="ARBA00022679"/>
    </source>
</evidence>
<dbReference type="EMBL" id="CAJHNH020001226">
    <property type="protein sequence ID" value="CAG5122105.1"/>
    <property type="molecule type" value="Genomic_DNA"/>
</dbReference>
<evidence type="ECO:0000256" key="3">
    <source>
        <dbReference type="ARBA" id="ARBA00022527"/>
    </source>
</evidence>
<keyword evidence="5" id="KW-0418">Kinase</keyword>
<dbReference type="GO" id="GO:0045743">
    <property type="term" value="P:positive regulation of fibroblast growth factor receptor signaling pathway"/>
    <property type="evidence" value="ECO:0007669"/>
    <property type="project" value="TreeGrafter"/>
</dbReference>
<dbReference type="GO" id="GO:0005737">
    <property type="term" value="C:cytoplasm"/>
    <property type="evidence" value="ECO:0007669"/>
    <property type="project" value="UniProtKB-SubCell"/>
</dbReference>
<organism evidence="6 7">
    <name type="scientific">Candidula unifasciata</name>
    <dbReference type="NCBI Taxonomy" id="100452"/>
    <lineage>
        <taxon>Eukaryota</taxon>
        <taxon>Metazoa</taxon>
        <taxon>Spiralia</taxon>
        <taxon>Lophotrochozoa</taxon>
        <taxon>Mollusca</taxon>
        <taxon>Gastropoda</taxon>
        <taxon>Heterobranchia</taxon>
        <taxon>Euthyneura</taxon>
        <taxon>Panpulmonata</taxon>
        <taxon>Eupulmonata</taxon>
        <taxon>Stylommatophora</taxon>
        <taxon>Helicina</taxon>
        <taxon>Helicoidea</taxon>
        <taxon>Geomitridae</taxon>
        <taxon>Candidula</taxon>
    </lineage>
</organism>
<name>A0A8S3Z2B1_9EUPU</name>
<keyword evidence="4" id="KW-0808">Transferase</keyword>
<evidence type="ECO:0000256" key="5">
    <source>
        <dbReference type="ARBA" id="ARBA00022777"/>
    </source>
</evidence>
<dbReference type="InterPro" id="IPR051302">
    <property type="entry name" value="Dual_SerThr-Tyr_Kinase"/>
</dbReference>
<dbReference type="GO" id="GO:0043066">
    <property type="term" value="P:negative regulation of apoptotic process"/>
    <property type="evidence" value="ECO:0007669"/>
    <property type="project" value="TreeGrafter"/>
</dbReference>
<evidence type="ECO:0000256" key="2">
    <source>
        <dbReference type="ARBA" id="ARBA00022490"/>
    </source>
</evidence>
<dbReference type="OrthoDB" id="122279at2759"/>
<proteinExistence type="predicted"/>
<dbReference type="GO" id="GO:0044344">
    <property type="term" value="P:cellular response to fibroblast growth factor stimulus"/>
    <property type="evidence" value="ECO:0007669"/>
    <property type="project" value="TreeGrafter"/>
</dbReference>
<gene>
    <name evidence="6" type="ORF">CUNI_LOCUS7663</name>
</gene>
<comment type="subcellular location">
    <subcellularLocation>
        <location evidence="1">Cytoplasm</location>
    </subcellularLocation>
</comment>
<evidence type="ECO:0000256" key="1">
    <source>
        <dbReference type="ARBA" id="ARBA00004496"/>
    </source>
</evidence>
<keyword evidence="2" id="KW-0963">Cytoplasm</keyword>
<reference evidence="6" key="1">
    <citation type="submission" date="2021-04" db="EMBL/GenBank/DDBJ databases">
        <authorList>
            <consortium name="Molecular Ecology Group"/>
        </authorList>
    </citation>
    <scope>NUCLEOTIDE SEQUENCE</scope>
</reference>
<protein>
    <submittedName>
        <fullName evidence="6">Uncharacterized protein</fullName>
    </submittedName>
</protein>
<evidence type="ECO:0000313" key="7">
    <source>
        <dbReference type="Proteomes" id="UP000678393"/>
    </source>
</evidence>
<dbReference type="GO" id="GO:0004674">
    <property type="term" value="F:protein serine/threonine kinase activity"/>
    <property type="evidence" value="ECO:0007669"/>
    <property type="project" value="UniProtKB-KW"/>
</dbReference>
<accession>A0A8S3Z2B1</accession>
<comment type="caution">
    <text evidence="6">The sequence shown here is derived from an EMBL/GenBank/DDBJ whole genome shotgun (WGS) entry which is preliminary data.</text>
</comment>
<dbReference type="Proteomes" id="UP000678393">
    <property type="component" value="Unassembled WGS sequence"/>
</dbReference>